<protein>
    <submittedName>
        <fullName evidence="1">(pine wood nematode) hypothetical protein</fullName>
    </submittedName>
</protein>
<evidence type="ECO:0000313" key="3">
    <source>
        <dbReference type="Proteomes" id="UP000659654"/>
    </source>
</evidence>
<keyword evidence="3" id="KW-1185">Reference proteome</keyword>
<dbReference type="Proteomes" id="UP000582659">
    <property type="component" value="Unassembled WGS sequence"/>
</dbReference>
<dbReference type="OrthoDB" id="5548359at2759"/>
<dbReference type="Pfam" id="PF06209">
    <property type="entry name" value="COBRA1"/>
    <property type="match status" value="1"/>
</dbReference>
<proteinExistence type="predicted"/>
<dbReference type="WBParaSite" id="BXY_1037000.1">
    <property type="protein sequence ID" value="BXY_1037000.1"/>
    <property type="gene ID" value="BXY_1037000"/>
</dbReference>
<dbReference type="GO" id="GO:0034244">
    <property type="term" value="P:negative regulation of transcription elongation by RNA polymerase II"/>
    <property type="evidence" value="ECO:0007669"/>
    <property type="project" value="TreeGrafter"/>
</dbReference>
<dbReference type="EMBL" id="CAJFDI010000005">
    <property type="protein sequence ID" value="CAD5230920.1"/>
    <property type="molecule type" value="Genomic_DNA"/>
</dbReference>
<dbReference type="PANTHER" id="PTHR13503:SF3">
    <property type="entry name" value="NEGATIVE ELONGATION FACTOR B"/>
    <property type="match status" value="1"/>
</dbReference>
<evidence type="ECO:0000313" key="2">
    <source>
        <dbReference type="Proteomes" id="UP000095284"/>
    </source>
</evidence>
<dbReference type="PANTHER" id="PTHR13503">
    <property type="entry name" value="NEGATIVE ELONGATION FACTOR COMPLEX MEMBER B"/>
    <property type="match status" value="1"/>
</dbReference>
<dbReference type="InterPro" id="IPR010405">
    <property type="entry name" value="COBRA1"/>
</dbReference>
<accession>A0A1I7SBH2</accession>
<dbReference type="GO" id="GO:0032021">
    <property type="term" value="C:NELF complex"/>
    <property type="evidence" value="ECO:0007669"/>
    <property type="project" value="TreeGrafter"/>
</dbReference>
<dbReference type="eggNOG" id="ENOG502QTMJ">
    <property type="taxonomic scope" value="Eukaryota"/>
</dbReference>
<organism evidence="2 4">
    <name type="scientific">Bursaphelenchus xylophilus</name>
    <name type="common">Pinewood nematode worm</name>
    <name type="synonym">Aphelenchoides xylophilus</name>
    <dbReference type="NCBI Taxonomy" id="6326"/>
    <lineage>
        <taxon>Eukaryota</taxon>
        <taxon>Metazoa</taxon>
        <taxon>Ecdysozoa</taxon>
        <taxon>Nematoda</taxon>
        <taxon>Chromadorea</taxon>
        <taxon>Rhabditida</taxon>
        <taxon>Tylenchina</taxon>
        <taxon>Tylenchomorpha</taxon>
        <taxon>Aphelenchoidea</taxon>
        <taxon>Aphelenchoididae</taxon>
        <taxon>Bursaphelenchus</taxon>
    </lineage>
</organism>
<reference evidence="4" key="1">
    <citation type="submission" date="2016-11" db="UniProtKB">
        <authorList>
            <consortium name="WormBaseParasite"/>
        </authorList>
    </citation>
    <scope>IDENTIFICATION</scope>
</reference>
<sequence length="605" mass="69924">MSTKRYPQKTERLLESLGIVSPSSLRDRLLNAPDLKEEIRKFQAENQIPVPSLRPILNILDLHGVRRNELNQVVLKELTGKLLDKIKDLSPKKNPKDAKKLEELLDKIFRLYPVESMRKIVLETLKSVPQLSNKYLKKIADDKLLYSECDVSVKQQIWVVNEKLFHQAIEPIIDEYVDEKEKILTLTGRSQTNFFTSDTTKIRRQWKQVKDLIQMSGRNPSLYKGITDLVQLRYLETGSCHYASLRLELAMALHDLNVEFATKTDPIHDFAWVLDVALRDRHMDTQQVNKLKNVIDKKKFLEENFKNVALVAADPHVLHLLCSMTLKIIFDSTKTCNQIPRDHTLLHLIIRLLYFGLYSREIINEEKEFQSVINADCLVKFLPAMTEVILRDQVRMELQKASDEVSDEFMPEFEIQRPSDTFCTFIKQDSVCALLFSHYVFSILPAKKRGNSKKLLLIYLDLIFQAKDKIVFEEPWAHLLLFRMSHYFGKELERPELCKLIITDALLPALQTNPNIAFHLLRLISLLKGRIQEEYVNETLTSLDPTVYSLPPFLGHSSLARFEKEYATLASALKPIISEQPVIYPNMSDVLPQEPQDILSSIGGD</sequence>
<dbReference type="SMR" id="A0A1I7SBH2"/>
<evidence type="ECO:0000313" key="1">
    <source>
        <dbReference type="EMBL" id="CAD5230920.1"/>
    </source>
</evidence>
<gene>
    <name evidence="1" type="ORF">BXYJ_LOCUS11222</name>
</gene>
<dbReference type="Proteomes" id="UP000095284">
    <property type="component" value="Unplaced"/>
</dbReference>
<dbReference type="EMBL" id="CAJFCV020000005">
    <property type="protein sequence ID" value="CAG9122001.1"/>
    <property type="molecule type" value="Genomic_DNA"/>
</dbReference>
<dbReference type="AlphaFoldDB" id="A0A1I7SBH2"/>
<name>A0A1I7SBH2_BURXY</name>
<dbReference type="Proteomes" id="UP000659654">
    <property type="component" value="Unassembled WGS sequence"/>
</dbReference>
<reference evidence="1" key="2">
    <citation type="submission" date="2020-09" db="EMBL/GenBank/DDBJ databases">
        <authorList>
            <person name="Kikuchi T."/>
        </authorList>
    </citation>
    <scope>NUCLEOTIDE SEQUENCE</scope>
    <source>
        <strain evidence="1">Ka4C1</strain>
    </source>
</reference>
<evidence type="ECO:0000313" key="4">
    <source>
        <dbReference type="WBParaSite" id="BXY_1037000.1"/>
    </source>
</evidence>